<reference evidence="9 10" key="1">
    <citation type="journal article" date="2016" name="Front. Microbiol.">
        <title>Comparative Genomics Analysis of Streptomyces Species Reveals Their Adaptation to the Marine Environment and Their Diversity at the Genomic Level.</title>
        <authorList>
            <person name="Tian X."/>
            <person name="Zhang Z."/>
            <person name="Yang T."/>
            <person name="Chen M."/>
            <person name="Li J."/>
            <person name="Chen F."/>
            <person name="Yang J."/>
            <person name="Li W."/>
            <person name="Zhang B."/>
            <person name="Zhang Z."/>
            <person name="Wu J."/>
            <person name="Zhang C."/>
            <person name="Long L."/>
            <person name="Xiao J."/>
        </authorList>
    </citation>
    <scope>NUCLEOTIDE SEQUENCE [LARGE SCALE GENOMIC DNA]</scope>
    <source>
        <strain evidence="9 10">SCSIO M10379</strain>
    </source>
</reference>
<protein>
    <submittedName>
        <fullName evidence="9">Silent information regulator protein Sir2</fullName>
    </submittedName>
</protein>
<organism evidence="9 10">
    <name type="scientific">Streptomyces qinglanensis</name>
    <dbReference type="NCBI Taxonomy" id="943816"/>
    <lineage>
        <taxon>Bacteria</taxon>
        <taxon>Bacillati</taxon>
        <taxon>Actinomycetota</taxon>
        <taxon>Actinomycetes</taxon>
        <taxon>Kitasatosporales</taxon>
        <taxon>Streptomycetaceae</taxon>
        <taxon>Streptomyces</taxon>
    </lineage>
</organism>
<evidence type="ECO:0000259" key="8">
    <source>
        <dbReference type="Pfam" id="PF08124"/>
    </source>
</evidence>
<feature type="chain" id="PRO_5009196270" evidence="5">
    <location>
        <begin position="29"/>
        <end position="871"/>
    </location>
</feature>
<dbReference type="GO" id="GO:0005975">
    <property type="term" value="P:carbohydrate metabolic process"/>
    <property type="evidence" value="ECO:0007669"/>
    <property type="project" value="InterPro"/>
</dbReference>
<dbReference type="Gene3D" id="2.70.98.10">
    <property type="match status" value="1"/>
</dbReference>
<dbReference type="EMBL" id="LJGV01000022">
    <property type="protein sequence ID" value="OEU99603.1"/>
    <property type="molecule type" value="Genomic_DNA"/>
</dbReference>
<feature type="domain" description="Polysaccharide lyase 8 N-terminal alpha-helical" evidence="8">
    <location>
        <begin position="71"/>
        <end position="386"/>
    </location>
</feature>
<keyword evidence="3" id="KW-0456">Lyase</keyword>
<dbReference type="GO" id="GO:0016837">
    <property type="term" value="F:carbon-oxygen lyase activity, acting on polysaccharides"/>
    <property type="evidence" value="ECO:0007669"/>
    <property type="project" value="UniProtKB-ARBA"/>
</dbReference>
<name>A0A1E7K6T4_9ACTN</name>
<evidence type="ECO:0000313" key="10">
    <source>
        <dbReference type="Proteomes" id="UP000175829"/>
    </source>
</evidence>
<dbReference type="InterPro" id="IPR011013">
    <property type="entry name" value="Gal_mutarotase_sf_dom"/>
</dbReference>
<comment type="similarity">
    <text evidence="1">Belongs to the polysaccharide lyase 8 family.</text>
</comment>
<dbReference type="PATRIC" id="fig|943816.4.peg.3362"/>
<dbReference type="GO" id="GO:0030246">
    <property type="term" value="F:carbohydrate binding"/>
    <property type="evidence" value="ECO:0007669"/>
    <property type="project" value="InterPro"/>
</dbReference>
<dbReference type="Pfam" id="PF08124">
    <property type="entry name" value="Lyase_8_N"/>
    <property type="match status" value="1"/>
</dbReference>
<feature type="active site" evidence="4">
    <location>
        <position position="293"/>
    </location>
</feature>
<feature type="domain" description="Polysaccharide lyase family 8 C-terminal" evidence="7">
    <location>
        <begin position="753"/>
        <end position="824"/>
    </location>
</feature>
<dbReference type="InterPro" id="IPR012970">
    <property type="entry name" value="Lyase_8_alpha_N"/>
</dbReference>
<gene>
    <name evidence="9" type="ORF">AN217_19285</name>
</gene>
<proteinExistence type="inferred from homology"/>
<dbReference type="PROSITE" id="PS51318">
    <property type="entry name" value="TAT"/>
    <property type="match status" value="1"/>
</dbReference>
<dbReference type="RefSeq" id="WP_069992405.1">
    <property type="nucleotide sequence ID" value="NZ_LJGV01000022.1"/>
</dbReference>
<dbReference type="PANTHER" id="PTHR38481:SF1">
    <property type="entry name" value="HYALURONATE LYASE"/>
    <property type="match status" value="1"/>
</dbReference>
<evidence type="ECO:0000256" key="1">
    <source>
        <dbReference type="ARBA" id="ARBA00006699"/>
    </source>
</evidence>
<dbReference type="Pfam" id="PF02278">
    <property type="entry name" value="Lyase_8"/>
    <property type="match status" value="1"/>
</dbReference>
<dbReference type="Gene3D" id="2.60.220.10">
    <property type="entry name" value="Polysaccharide lyase family 8-like, C-terminal"/>
    <property type="match status" value="1"/>
</dbReference>
<evidence type="ECO:0000259" key="7">
    <source>
        <dbReference type="Pfam" id="PF02884"/>
    </source>
</evidence>
<feature type="active site" evidence="4">
    <location>
        <position position="347"/>
    </location>
</feature>
<dbReference type="Proteomes" id="UP000175829">
    <property type="component" value="Unassembled WGS sequence"/>
</dbReference>
<comment type="caution">
    <text evidence="9">The sequence shown here is derived from an EMBL/GenBank/DDBJ whole genome shotgun (WGS) entry which is preliminary data.</text>
</comment>
<evidence type="ECO:0000259" key="6">
    <source>
        <dbReference type="Pfam" id="PF02278"/>
    </source>
</evidence>
<evidence type="ECO:0000256" key="5">
    <source>
        <dbReference type="SAM" id="SignalP"/>
    </source>
</evidence>
<dbReference type="SUPFAM" id="SSF48230">
    <property type="entry name" value="Chondroitin AC/alginate lyase"/>
    <property type="match status" value="1"/>
</dbReference>
<accession>A0A1E7K6T4</accession>
<dbReference type="GO" id="GO:0005576">
    <property type="term" value="C:extracellular region"/>
    <property type="evidence" value="ECO:0007669"/>
    <property type="project" value="InterPro"/>
</dbReference>
<evidence type="ECO:0000313" key="9">
    <source>
        <dbReference type="EMBL" id="OEU99603.1"/>
    </source>
</evidence>
<feature type="domain" description="Polysaccharide lyase family 8 central" evidence="6">
    <location>
        <begin position="432"/>
        <end position="738"/>
    </location>
</feature>
<dbReference type="Pfam" id="PF02884">
    <property type="entry name" value="Lyase_8_C"/>
    <property type="match status" value="1"/>
</dbReference>
<feature type="signal peptide" evidence="5">
    <location>
        <begin position="1"/>
        <end position="28"/>
    </location>
</feature>
<dbReference type="SUPFAM" id="SSF49863">
    <property type="entry name" value="Hyaluronate lyase-like, C-terminal domain"/>
    <property type="match status" value="1"/>
</dbReference>
<evidence type="ECO:0000256" key="2">
    <source>
        <dbReference type="ARBA" id="ARBA00022729"/>
    </source>
</evidence>
<dbReference type="InterPro" id="IPR011071">
    <property type="entry name" value="Lyase_8-like_C"/>
</dbReference>
<dbReference type="SUPFAM" id="SSF74650">
    <property type="entry name" value="Galactose mutarotase-like"/>
    <property type="match status" value="1"/>
</dbReference>
<keyword evidence="2 5" id="KW-0732">Signal</keyword>
<dbReference type="Gene3D" id="1.50.10.100">
    <property type="entry name" value="Chondroitin AC/alginate lyase"/>
    <property type="match status" value="1"/>
</dbReference>
<evidence type="ECO:0000256" key="3">
    <source>
        <dbReference type="ARBA" id="ARBA00023239"/>
    </source>
</evidence>
<dbReference type="AlphaFoldDB" id="A0A1E7K6T4"/>
<sequence>MEIPRRHVLSLLSAAGLAAVLPAPEALAAGAAPPGANGPPGGGADAGTGRLLGNARAVLAGTAESNARPETAAKLAAVTEAARGHLADMAAADDGELFRGLPLGSSDSHLGTSFRKLYEIALASRSPGVPSGGPPNDAATRRRVLEGLGLLHERYYGDQSQGYYGNWFTWEIGISTSVTATLVLLAEDAAAQQPGLLGRYIDSMDAYLRHGKDGDVDLDSRFHTGANLADITTNRMLQGALLDDGARIGKALEDQLTVYATVDPYQLRHGVTDGHYADGSFIQHASVAYTGSYGKGLLARAVQTLGFLDGTGYARTEALVPVVHRWVTDGFAPVVFEGWMMEIVKGRAVSRTGGGYADCAAVAEAVTDLTAYADGARATALKSYVKYLQKVSAAPPDPARFASPLTVVRHAAILADGSVPAEDLNPAARCTAFDAMDRTVHRRPGHAFALARSSERISKYEYMSGENLMPWFQGDGAYYLYLAGEDQRQAFGADYYTAVPPTELAGVTAPEEHRRTVPELYGKPYYDNPDHPLHFTPSSESQNTYVYFPRGTARHSGGAVLDACGAAGMIQSDDVAYAERDRLPDDFTVYRNATATKSWFMLDDEIVVLAAGVGDRAGRAVTTTVDARIAPPGNALRISAEGRDGGRRATATGTAPLRWLRYADETRGSAVGYAFLDSPGAERHPVTVGLETVTRSRRLVRTANPDTPVTRQLFRAGFRQEAGAASRALAYALVPHASEHTLHRYGTHGSPLSVLANTTRLQAVRHSGLGLLAVNCFGRGPRTVAGVRLDGPASVLVRREPRRGQRRHREVTVAASDPTMHRDRLTLLLHGRRLRPVSPGPDVDVRHVRGGTLLVVRTRHAYGRTFTVTLR</sequence>
<dbReference type="InterPro" id="IPR008929">
    <property type="entry name" value="Chondroitin_lyas"/>
</dbReference>
<dbReference type="InterPro" id="IPR006311">
    <property type="entry name" value="TAT_signal"/>
</dbReference>
<feature type="active site" evidence="4">
    <location>
        <position position="284"/>
    </location>
</feature>
<dbReference type="InterPro" id="IPR014718">
    <property type="entry name" value="GH-type_carb-bd"/>
</dbReference>
<dbReference type="InterPro" id="IPR038970">
    <property type="entry name" value="Lyase_8"/>
</dbReference>
<evidence type="ECO:0000256" key="4">
    <source>
        <dbReference type="PIRSR" id="PIRSR638970-1"/>
    </source>
</evidence>
<dbReference type="InterPro" id="IPR004103">
    <property type="entry name" value="Lyase_8_C"/>
</dbReference>
<dbReference type="PANTHER" id="PTHR38481">
    <property type="entry name" value="HYALURONATE LYASE"/>
    <property type="match status" value="1"/>
</dbReference>
<dbReference type="InterPro" id="IPR003159">
    <property type="entry name" value="Lyase_8_central_dom"/>
</dbReference>